<dbReference type="GO" id="GO:0035438">
    <property type="term" value="F:cyclic-di-GMP binding"/>
    <property type="evidence" value="ECO:0007669"/>
    <property type="project" value="UniProtKB-UniRule"/>
</dbReference>
<dbReference type="Gene3D" id="2.30.110.10">
    <property type="entry name" value="Electron Transport, Fmn-binding Protein, Chain A"/>
    <property type="match status" value="1"/>
</dbReference>
<organism evidence="7 8">
    <name type="scientific">Rehaibacterium terrae</name>
    <dbReference type="NCBI Taxonomy" id="1341696"/>
    <lineage>
        <taxon>Bacteria</taxon>
        <taxon>Pseudomonadati</taxon>
        <taxon>Pseudomonadota</taxon>
        <taxon>Gammaproteobacteria</taxon>
        <taxon>Lysobacterales</taxon>
        <taxon>Lysobacteraceae</taxon>
        <taxon>Rehaibacterium</taxon>
    </lineage>
</organism>
<dbReference type="Proteomes" id="UP000519004">
    <property type="component" value="Unassembled WGS sequence"/>
</dbReference>
<evidence type="ECO:0000313" key="7">
    <source>
        <dbReference type="EMBL" id="MBB5015326.1"/>
    </source>
</evidence>
<keyword evidence="3 4" id="KW-0975">Bacterial flagellum</keyword>
<name>A0A7W7XZH6_9GAMM</name>
<dbReference type="EMBL" id="JACHHX010000006">
    <property type="protein sequence ID" value="MBB5015326.1"/>
    <property type="molecule type" value="Genomic_DNA"/>
</dbReference>
<dbReference type="RefSeq" id="WP_183948001.1">
    <property type="nucleotide sequence ID" value="NZ_JACHHX010000006.1"/>
</dbReference>
<accession>A0A7W7XZH6</accession>
<feature type="domain" description="PilZ" evidence="5">
    <location>
        <begin position="121"/>
        <end position="239"/>
    </location>
</feature>
<dbReference type="Pfam" id="PF07238">
    <property type="entry name" value="PilZ"/>
    <property type="match status" value="1"/>
</dbReference>
<evidence type="ECO:0000313" key="8">
    <source>
        <dbReference type="Proteomes" id="UP000519004"/>
    </source>
</evidence>
<dbReference type="Pfam" id="PF07317">
    <property type="entry name" value="PilZN"/>
    <property type="match status" value="1"/>
</dbReference>
<dbReference type="Gene3D" id="2.40.10.220">
    <property type="entry name" value="predicted glycosyltransferase like domains"/>
    <property type="match status" value="1"/>
</dbReference>
<comment type="subcellular location">
    <subcellularLocation>
        <location evidence="4">Bacterial flagellum basal body</location>
    </subcellularLocation>
</comment>
<dbReference type="InterPro" id="IPR023787">
    <property type="entry name" value="T3SS_YcgR"/>
</dbReference>
<dbReference type="AlphaFoldDB" id="A0A7W7XZH6"/>
<dbReference type="HAMAP" id="MF_01457">
    <property type="entry name" value="YcgR"/>
    <property type="match status" value="1"/>
</dbReference>
<keyword evidence="2 4" id="KW-0547">Nucleotide-binding</keyword>
<gene>
    <name evidence="4" type="primary">ycgR</name>
    <name evidence="7" type="ORF">HNQ58_001212</name>
</gene>
<evidence type="ECO:0000259" key="5">
    <source>
        <dbReference type="Pfam" id="PF07238"/>
    </source>
</evidence>
<comment type="caution">
    <text evidence="7">The sequence shown here is derived from an EMBL/GenBank/DDBJ whole genome shotgun (WGS) entry which is preliminary data.</text>
</comment>
<reference evidence="7 8" key="1">
    <citation type="submission" date="2020-08" db="EMBL/GenBank/DDBJ databases">
        <title>Genomic Encyclopedia of Type Strains, Phase IV (KMG-IV): sequencing the most valuable type-strain genomes for metagenomic binning, comparative biology and taxonomic classification.</title>
        <authorList>
            <person name="Goeker M."/>
        </authorList>
    </citation>
    <scope>NUCLEOTIDE SEQUENCE [LARGE SCALE GENOMIC DNA]</scope>
    <source>
        <strain evidence="7 8">DSM 25897</strain>
    </source>
</reference>
<evidence type="ECO:0000256" key="1">
    <source>
        <dbReference type="ARBA" id="ARBA00022636"/>
    </source>
</evidence>
<comment type="function">
    <text evidence="4">Acts as a flagellar brake, regulating swimming and swarming in a bis-(3'-5') cyclic diguanylic acid (c-di-GMP)-dependent manner. Binds 1 c-di-GMP dimer per subunit. Increasing levels of c-di-GMP lead to decreased motility.</text>
</comment>
<protein>
    <recommendedName>
        <fullName evidence="4">Flagellar brake protein YcgR</fullName>
    </recommendedName>
    <alternativeName>
        <fullName evidence="4">Cyclic di-GMP binding protein YcgR</fullName>
    </alternativeName>
</protein>
<keyword evidence="8" id="KW-1185">Reference proteome</keyword>
<evidence type="ECO:0000256" key="2">
    <source>
        <dbReference type="ARBA" id="ARBA00022741"/>
    </source>
</evidence>
<evidence type="ECO:0000256" key="3">
    <source>
        <dbReference type="ARBA" id="ARBA00023143"/>
    </source>
</evidence>
<evidence type="ECO:0000256" key="4">
    <source>
        <dbReference type="HAMAP-Rule" id="MF_01457"/>
    </source>
</evidence>
<dbReference type="SUPFAM" id="SSF141371">
    <property type="entry name" value="PilZ domain-like"/>
    <property type="match status" value="1"/>
</dbReference>
<dbReference type="InterPro" id="IPR009875">
    <property type="entry name" value="PilZ_domain"/>
</dbReference>
<keyword evidence="1 4" id="KW-0973">c-di-GMP</keyword>
<proteinExistence type="inferred from homology"/>
<keyword evidence="7" id="KW-0282">Flagellum</keyword>
<comment type="subunit">
    <text evidence="4">Monomer. Interacts with the flagellar basal bodies.</text>
</comment>
<comment type="similarity">
    <text evidence="4">Belongs to the YcgR family.</text>
</comment>
<dbReference type="InterPro" id="IPR012349">
    <property type="entry name" value="Split_barrel_FMN-bd"/>
</dbReference>
<keyword evidence="7" id="KW-0966">Cell projection</keyword>
<dbReference type="GO" id="GO:0071973">
    <property type="term" value="P:bacterial-type flagellum-dependent cell motility"/>
    <property type="evidence" value="ECO:0007669"/>
    <property type="project" value="UniProtKB-UniRule"/>
</dbReference>
<dbReference type="InterPro" id="IPR009926">
    <property type="entry name" value="T3SS_YcgR_PilZN"/>
</dbReference>
<dbReference type="GO" id="GO:0009425">
    <property type="term" value="C:bacterial-type flagellum basal body"/>
    <property type="evidence" value="ECO:0007669"/>
    <property type="project" value="UniProtKB-SubCell"/>
</dbReference>
<evidence type="ECO:0000259" key="6">
    <source>
        <dbReference type="Pfam" id="PF07317"/>
    </source>
</evidence>
<dbReference type="GO" id="GO:0071945">
    <property type="term" value="P:regulation of bacterial-type flagellum-dependent cell motility by regulation of motor speed"/>
    <property type="evidence" value="ECO:0007669"/>
    <property type="project" value="UniProtKB-UniRule"/>
</dbReference>
<keyword evidence="7" id="KW-0969">Cilium</keyword>
<sequence>MSEQSAASDGDKYTIHSRQEIRTLLRRLSEQHCLLTAYFDEGRHFLLTAILGFSEDGRYLVLDASPDQDINERTLRAKRLLCSSQLERVELRFGTGPAEMIQHEGLPAFRVPAPTSMRYLQRREYYRLLVPVTHTLECVIRFPADEHRHARTVQTRVIDISLGGVALLLPPEAKDEFEPGAMLPDCQLTLPDTGRIEATLRVCHVFETNDGRGLPRTQAGCEFVALATQSQSLVQRYILRVERKRIARERGLI</sequence>
<feature type="domain" description="Type III secretion system flagellar brake protein YcgR PilZN" evidence="6">
    <location>
        <begin position="13"/>
        <end position="117"/>
    </location>
</feature>